<protein>
    <submittedName>
        <fullName evidence="1">Uncharacterized protein</fullName>
    </submittedName>
</protein>
<comment type="caution">
    <text evidence="1">The sequence shown here is derived from an EMBL/GenBank/DDBJ whole genome shotgun (WGS) entry which is preliminary data.</text>
</comment>
<proteinExistence type="predicted"/>
<accession>A0AAN9MV36</accession>
<sequence length="101" mass="11462">MCGKAQMRLLEVEARSHPLGQHQEVRWMQNLGGLPYISQIPTRVYRVKLEAICNTWKGSNETNRVNGELGPMLLARTLSNLLRSFNLHGILNVPSRPDVKI</sequence>
<dbReference type="Proteomes" id="UP001367508">
    <property type="component" value="Unassembled WGS sequence"/>
</dbReference>
<name>A0AAN9MV36_CANGL</name>
<dbReference type="AlphaFoldDB" id="A0AAN9MV36"/>
<evidence type="ECO:0000313" key="2">
    <source>
        <dbReference type="Proteomes" id="UP001367508"/>
    </source>
</evidence>
<dbReference type="EMBL" id="JAYMYQ010000001">
    <property type="protein sequence ID" value="KAK7361499.1"/>
    <property type="molecule type" value="Genomic_DNA"/>
</dbReference>
<organism evidence="1 2">
    <name type="scientific">Canavalia gladiata</name>
    <name type="common">Sword bean</name>
    <name type="synonym">Dolichos gladiatus</name>
    <dbReference type="NCBI Taxonomy" id="3824"/>
    <lineage>
        <taxon>Eukaryota</taxon>
        <taxon>Viridiplantae</taxon>
        <taxon>Streptophyta</taxon>
        <taxon>Embryophyta</taxon>
        <taxon>Tracheophyta</taxon>
        <taxon>Spermatophyta</taxon>
        <taxon>Magnoliopsida</taxon>
        <taxon>eudicotyledons</taxon>
        <taxon>Gunneridae</taxon>
        <taxon>Pentapetalae</taxon>
        <taxon>rosids</taxon>
        <taxon>fabids</taxon>
        <taxon>Fabales</taxon>
        <taxon>Fabaceae</taxon>
        <taxon>Papilionoideae</taxon>
        <taxon>50 kb inversion clade</taxon>
        <taxon>NPAAA clade</taxon>
        <taxon>indigoferoid/millettioid clade</taxon>
        <taxon>Phaseoleae</taxon>
        <taxon>Canavalia</taxon>
    </lineage>
</organism>
<reference evidence="1 2" key="1">
    <citation type="submission" date="2024-01" db="EMBL/GenBank/DDBJ databases">
        <title>The genomes of 5 underutilized Papilionoideae crops provide insights into root nodulation and disease resistanc.</title>
        <authorList>
            <person name="Jiang F."/>
        </authorList>
    </citation>
    <scope>NUCLEOTIDE SEQUENCE [LARGE SCALE GENOMIC DNA]</scope>
    <source>
        <strain evidence="1">LVBAO_FW01</strain>
        <tissue evidence="1">Leaves</tissue>
    </source>
</reference>
<gene>
    <name evidence="1" type="ORF">VNO77_03567</name>
</gene>
<keyword evidence="2" id="KW-1185">Reference proteome</keyword>
<evidence type="ECO:0000313" key="1">
    <source>
        <dbReference type="EMBL" id="KAK7361499.1"/>
    </source>
</evidence>